<name>A0ABT6ZEN0_9MICO</name>
<dbReference type="SUPFAM" id="SSF50475">
    <property type="entry name" value="FMN-binding split barrel"/>
    <property type="match status" value="1"/>
</dbReference>
<dbReference type="PANTHER" id="PTHR34818">
    <property type="entry name" value="PROTEIN BLI-3"/>
    <property type="match status" value="1"/>
</dbReference>
<evidence type="ECO:0000313" key="3">
    <source>
        <dbReference type="Proteomes" id="UP001321481"/>
    </source>
</evidence>
<sequence length="82" mass="8815">MSVAGRAEIVDDPARLGEYWSPAVDAWFPDGPDDPAVALLRVDAESGEYWHSAGGRVATIVSLIKPRITGETYEGENGKVDL</sequence>
<evidence type="ECO:0000313" key="2">
    <source>
        <dbReference type="EMBL" id="MDJ1114623.1"/>
    </source>
</evidence>
<organism evidence="2 3">
    <name type="scientific">Microbacterium dauci</name>
    <dbReference type="NCBI Taxonomy" id="3048008"/>
    <lineage>
        <taxon>Bacteria</taxon>
        <taxon>Bacillati</taxon>
        <taxon>Actinomycetota</taxon>
        <taxon>Actinomycetes</taxon>
        <taxon>Micrococcales</taxon>
        <taxon>Microbacteriaceae</taxon>
        <taxon>Microbacterium</taxon>
    </lineage>
</organism>
<dbReference type="Pfam" id="PF16242">
    <property type="entry name" value="Pyrid_ox_like"/>
    <property type="match status" value="1"/>
</dbReference>
<dbReference type="Gene3D" id="2.30.110.10">
    <property type="entry name" value="Electron Transport, Fmn-binding Protein, Chain A"/>
    <property type="match status" value="1"/>
</dbReference>
<gene>
    <name evidence="2" type="ORF">QNI14_09170</name>
</gene>
<reference evidence="2 3" key="1">
    <citation type="submission" date="2023-05" db="EMBL/GenBank/DDBJ databases">
        <title>Microbacterium dauci sp.nov., Isolated from Carrot Rhizosphere Soil.</title>
        <authorList>
            <person name="Xiao Z."/>
            <person name="Zheng J."/>
        </authorList>
    </citation>
    <scope>NUCLEOTIDE SEQUENCE [LARGE SCALE GENOMIC DNA]</scope>
    <source>
        <strain evidence="2 3">LX3-4</strain>
    </source>
</reference>
<keyword evidence="3" id="KW-1185">Reference proteome</keyword>
<accession>A0ABT6ZEN0</accession>
<dbReference type="InterPro" id="IPR052917">
    <property type="entry name" value="Stress-Dev_Protein"/>
</dbReference>
<comment type="caution">
    <text evidence="2">The sequence shown here is derived from an EMBL/GenBank/DDBJ whole genome shotgun (WGS) entry which is preliminary data.</text>
</comment>
<dbReference type="InterPro" id="IPR012349">
    <property type="entry name" value="Split_barrel_FMN-bd"/>
</dbReference>
<feature type="domain" description="General stress protein FMN-binding split barrel" evidence="1">
    <location>
        <begin position="1"/>
        <end position="74"/>
    </location>
</feature>
<dbReference type="EMBL" id="JASJND010000006">
    <property type="protein sequence ID" value="MDJ1114623.1"/>
    <property type="molecule type" value="Genomic_DNA"/>
</dbReference>
<dbReference type="Proteomes" id="UP001321481">
    <property type="component" value="Unassembled WGS sequence"/>
</dbReference>
<dbReference type="PANTHER" id="PTHR34818:SF1">
    <property type="entry name" value="PROTEIN BLI-3"/>
    <property type="match status" value="1"/>
</dbReference>
<evidence type="ECO:0000259" key="1">
    <source>
        <dbReference type="Pfam" id="PF16242"/>
    </source>
</evidence>
<dbReference type="RefSeq" id="WP_283716286.1">
    <property type="nucleotide sequence ID" value="NZ_JASJND010000006.1"/>
</dbReference>
<dbReference type="InterPro" id="IPR038725">
    <property type="entry name" value="YdaG_split_barrel_FMN-bd"/>
</dbReference>
<protein>
    <submittedName>
        <fullName evidence="2">Pyridoxamine 5'-phosphate oxidase family protein</fullName>
    </submittedName>
</protein>
<proteinExistence type="predicted"/>